<organism evidence="5 6">
    <name type="scientific">Streptosporangium lutulentum</name>
    <dbReference type="NCBI Taxonomy" id="1461250"/>
    <lineage>
        <taxon>Bacteria</taxon>
        <taxon>Bacillati</taxon>
        <taxon>Actinomycetota</taxon>
        <taxon>Actinomycetes</taxon>
        <taxon>Streptosporangiales</taxon>
        <taxon>Streptosporangiaceae</taxon>
        <taxon>Streptosporangium</taxon>
    </lineage>
</organism>
<dbReference type="InterPro" id="IPR051010">
    <property type="entry name" value="BCAA_transport"/>
</dbReference>
<protein>
    <submittedName>
        <fullName evidence="5">Branched-chain amino acid transport system substrate-binding protein</fullName>
    </submittedName>
</protein>
<proteinExistence type="inferred from homology"/>
<dbReference type="InterPro" id="IPR028082">
    <property type="entry name" value="Peripla_BP_I"/>
</dbReference>
<feature type="signal peptide" evidence="3">
    <location>
        <begin position="1"/>
        <end position="28"/>
    </location>
</feature>
<gene>
    <name evidence="5" type="ORF">J2853_006230</name>
</gene>
<dbReference type="RefSeq" id="WP_307563947.1">
    <property type="nucleotide sequence ID" value="NZ_JAUSQU010000001.1"/>
</dbReference>
<dbReference type="InterPro" id="IPR028081">
    <property type="entry name" value="Leu-bd"/>
</dbReference>
<keyword evidence="2 3" id="KW-0732">Signal</keyword>
<dbReference type="PANTHER" id="PTHR30483:SF38">
    <property type="entry name" value="BLR7848 PROTEIN"/>
    <property type="match status" value="1"/>
</dbReference>
<sequence>MKVRSAVVAGVLGAVLATSLTACGSSSASDADSAGGSGSGGDIQLGAVYSLTGPTSVLGLQDSEGAKAAVKYLNDNGGLLGKQINLTVLDDKSQPSLAVQLVGQLTSRNHVSAIVGPDEQTAVTAAVPAAARAQVPIMTNGGSWPGPLKADQQKWGWAATTPTTVMIDQFIDYFKATGVKKVAILGNGTSFSDALPAYLATKTDLPFTVVVNSKFTSGAVDVSPQVLQAVNAKPDFVMSWMSGPDAVNVVKTFKRLNVDVPLGMNGGTTTPSFVDAAGKDALTGVIAGTYSAQLYDSLPADTANKTQVKAYLDGMAAAGLDAAGGASNAIMGWESVMSLADAIKTAGSADSEKINTALAGQHFVGAMSVWTRTADDHAGAEGGYLLAKFDGNEWKGLSNPES</sequence>
<evidence type="ECO:0000256" key="2">
    <source>
        <dbReference type="ARBA" id="ARBA00022729"/>
    </source>
</evidence>
<reference evidence="5 6" key="1">
    <citation type="submission" date="2023-07" db="EMBL/GenBank/DDBJ databases">
        <title>Sequencing the genomes of 1000 actinobacteria strains.</title>
        <authorList>
            <person name="Klenk H.-P."/>
        </authorList>
    </citation>
    <scope>NUCLEOTIDE SEQUENCE [LARGE SCALE GENOMIC DNA]</scope>
    <source>
        <strain evidence="5 6">DSM 46740</strain>
    </source>
</reference>
<dbReference type="SUPFAM" id="SSF53822">
    <property type="entry name" value="Periplasmic binding protein-like I"/>
    <property type="match status" value="1"/>
</dbReference>
<dbReference type="EMBL" id="JAUSQU010000001">
    <property type="protein sequence ID" value="MDP9847019.1"/>
    <property type="molecule type" value="Genomic_DNA"/>
</dbReference>
<dbReference type="Gene3D" id="3.40.50.2300">
    <property type="match status" value="2"/>
</dbReference>
<feature type="domain" description="Leucine-binding protein" evidence="4">
    <location>
        <begin position="43"/>
        <end position="385"/>
    </location>
</feature>
<comment type="caution">
    <text evidence="5">The sequence shown here is derived from an EMBL/GenBank/DDBJ whole genome shotgun (WGS) entry which is preliminary data.</text>
</comment>
<evidence type="ECO:0000259" key="4">
    <source>
        <dbReference type="Pfam" id="PF13458"/>
    </source>
</evidence>
<dbReference type="Proteomes" id="UP001225356">
    <property type="component" value="Unassembled WGS sequence"/>
</dbReference>
<dbReference type="Pfam" id="PF13458">
    <property type="entry name" value="Peripla_BP_6"/>
    <property type="match status" value="1"/>
</dbReference>
<evidence type="ECO:0000256" key="3">
    <source>
        <dbReference type="SAM" id="SignalP"/>
    </source>
</evidence>
<keyword evidence="6" id="KW-1185">Reference proteome</keyword>
<dbReference type="PANTHER" id="PTHR30483">
    <property type="entry name" value="LEUCINE-SPECIFIC-BINDING PROTEIN"/>
    <property type="match status" value="1"/>
</dbReference>
<evidence type="ECO:0000313" key="5">
    <source>
        <dbReference type="EMBL" id="MDP9847019.1"/>
    </source>
</evidence>
<accession>A0ABT9QJY4</accession>
<evidence type="ECO:0000256" key="1">
    <source>
        <dbReference type="ARBA" id="ARBA00010062"/>
    </source>
</evidence>
<feature type="chain" id="PRO_5045566231" evidence="3">
    <location>
        <begin position="29"/>
        <end position="402"/>
    </location>
</feature>
<comment type="similarity">
    <text evidence="1">Belongs to the leucine-binding protein family.</text>
</comment>
<dbReference type="PROSITE" id="PS51257">
    <property type="entry name" value="PROKAR_LIPOPROTEIN"/>
    <property type="match status" value="1"/>
</dbReference>
<name>A0ABT9QJY4_9ACTN</name>
<evidence type="ECO:0000313" key="6">
    <source>
        <dbReference type="Proteomes" id="UP001225356"/>
    </source>
</evidence>